<keyword evidence="1" id="KW-0812">Transmembrane</keyword>
<gene>
    <name evidence="2" type="ORF">DHV22_01160</name>
</gene>
<reference evidence="2 3" key="1">
    <citation type="journal article" date="2018" name="Nat. Biotechnol.">
        <title>A standardized bacterial taxonomy based on genome phylogeny substantially revises the tree of life.</title>
        <authorList>
            <person name="Parks D.H."/>
            <person name="Chuvochina M."/>
            <person name="Waite D.W."/>
            <person name="Rinke C."/>
            <person name="Skarshewski A."/>
            <person name="Chaumeil P.A."/>
            <person name="Hugenholtz P."/>
        </authorList>
    </citation>
    <scope>NUCLEOTIDE SEQUENCE [LARGE SCALE GENOMIC DNA]</scope>
    <source>
        <strain evidence="2">UBA10227</strain>
    </source>
</reference>
<comment type="caution">
    <text evidence="2">The sequence shown here is derived from an EMBL/GenBank/DDBJ whole genome shotgun (WGS) entry which is preliminary data.</text>
</comment>
<accession>A0A3D6BM71</accession>
<feature type="transmembrane region" description="Helical" evidence="1">
    <location>
        <begin position="6"/>
        <end position="33"/>
    </location>
</feature>
<sequence>MPQIIYKIGLFLLVFFLSIYSIELSFITSVFVLAISFTGKANINIIFLAILLTIVAVIGLFSSYGLKYPFFDILKDIIYFVRPVTVLLASYFVVKRIKSQNYVFNVVILMAFIFAVKHLFNIVISLGKIDSYIFLRSLGGKQNHIETVALIFLFFTPFNTLFVKHRKLVTYIIVLSFVLYLSRTMFIILFVFFLAYKGYLFLNKKFFKGIFVILITSLALGIIISNIDTNRDSQGIKAFIYKTQNSFKELFAPIDTSEIVNDRRLLWEHWRAYEANKAIEQISESGAKAWRIGMGFGSQIDLETYAYLDGKTFTEVPTIHNGFVNVLFKTGILGLIFYLLFIFYSFFKYQKPTLDYYNNLFNKLIVATSLYMLFNSFVITGFYRPGEFSIFLLGILIASKQKFQSIIS</sequence>
<feature type="transmembrane region" description="Helical" evidence="1">
    <location>
        <begin position="169"/>
        <end position="194"/>
    </location>
</feature>
<feature type="transmembrane region" description="Helical" evidence="1">
    <location>
        <begin position="77"/>
        <end position="94"/>
    </location>
</feature>
<dbReference type="AlphaFoldDB" id="A0A3D6BM71"/>
<evidence type="ECO:0000313" key="2">
    <source>
        <dbReference type="EMBL" id="HCY80301.1"/>
    </source>
</evidence>
<keyword evidence="1" id="KW-1133">Transmembrane helix</keyword>
<dbReference type="EMBL" id="DPRK01000019">
    <property type="protein sequence ID" value="HCY80301.1"/>
    <property type="molecule type" value="Genomic_DNA"/>
</dbReference>
<feature type="transmembrane region" description="Helical" evidence="1">
    <location>
        <begin position="101"/>
        <end position="124"/>
    </location>
</feature>
<evidence type="ECO:0008006" key="4">
    <source>
        <dbReference type="Google" id="ProtNLM"/>
    </source>
</evidence>
<feature type="transmembrane region" description="Helical" evidence="1">
    <location>
        <begin position="206"/>
        <end position="227"/>
    </location>
</feature>
<proteinExistence type="predicted"/>
<keyword evidence="1" id="KW-0472">Membrane</keyword>
<feature type="transmembrane region" description="Helical" evidence="1">
    <location>
        <begin position="326"/>
        <end position="344"/>
    </location>
</feature>
<dbReference type="Proteomes" id="UP000263268">
    <property type="component" value="Unassembled WGS sequence"/>
</dbReference>
<name>A0A3D6BM71_9FLAO</name>
<evidence type="ECO:0000313" key="3">
    <source>
        <dbReference type="Proteomes" id="UP000263268"/>
    </source>
</evidence>
<organism evidence="2 3">
    <name type="scientific">Xanthomarina gelatinilytica</name>
    <dbReference type="NCBI Taxonomy" id="1137281"/>
    <lineage>
        <taxon>Bacteria</taxon>
        <taxon>Pseudomonadati</taxon>
        <taxon>Bacteroidota</taxon>
        <taxon>Flavobacteriia</taxon>
        <taxon>Flavobacteriales</taxon>
        <taxon>Flavobacteriaceae</taxon>
        <taxon>Xanthomarina</taxon>
    </lineage>
</organism>
<protein>
    <recommendedName>
        <fullName evidence="4">Oligosaccharide repeat unit polymerase Wzy</fullName>
    </recommendedName>
</protein>
<evidence type="ECO:0000256" key="1">
    <source>
        <dbReference type="SAM" id="Phobius"/>
    </source>
</evidence>
<feature type="transmembrane region" description="Helical" evidence="1">
    <location>
        <begin position="45"/>
        <end position="65"/>
    </location>
</feature>
<feature type="transmembrane region" description="Helical" evidence="1">
    <location>
        <begin position="364"/>
        <end position="383"/>
    </location>
</feature>
<feature type="transmembrane region" description="Helical" evidence="1">
    <location>
        <begin position="144"/>
        <end position="162"/>
    </location>
</feature>